<dbReference type="PANTHER" id="PTHR33067:SF31">
    <property type="entry name" value="RNA-DIRECTED DNA POLYMERASE"/>
    <property type="match status" value="1"/>
</dbReference>
<organism evidence="4 5">
    <name type="scientific">Arabidopsis suecica</name>
    <name type="common">Swedish thale-cress</name>
    <name type="synonym">Cardaminopsis suecica</name>
    <dbReference type="NCBI Taxonomy" id="45249"/>
    <lineage>
        <taxon>Eukaryota</taxon>
        <taxon>Viridiplantae</taxon>
        <taxon>Streptophyta</taxon>
        <taxon>Embryophyta</taxon>
        <taxon>Tracheophyta</taxon>
        <taxon>Spermatophyta</taxon>
        <taxon>Magnoliopsida</taxon>
        <taxon>eudicotyledons</taxon>
        <taxon>Gunneridae</taxon>
        <taxon>Pentapetalae</taxon>
        <taxon>rosids</taxon>
        <taxon>malvids</taxon>
        <taxon>Brassicales</taxon>
        <taxon>Brassicaceae</taxon>
        <taxon>Camelineae</taxon>
        <taxon>Arabidopsis</taxon>
    </lineage>
</organism>
<dbReference type="Proteomes" id="UP000694251">
    <property type="component" value="Unassembled WGS sequence"/>
</dbReference>
<protein>
    <submittedName>
        <fullName evidence="4">Retrotransposon gag domain</fullName>
    </submittedName>
</protein>
<evidence type="ECO:0000256" key="1">
    <source>
        <dbReference type="SAM" id="Coils"/>
    </source>
</evidence>
<dbReference type="CDD" id="cd00303">
    <property type="entry name" value="retropepsin_like"/>
    <property type="match status" value="1"/>
</dbReference>
<dbReference type="OrthoDB" id="1305902at2759"/>
<feature type="region of interest" description="Disordered" evidence="2">
    <location>
        <begin position="717"/>
        <end position="763"/>
    </location>
</feature>
<reference evidence="4 5" key="1">
    <citation type="submission" date="2020-12" db="EMBL/GenBank/DDBJ databases">
        <title>Concerted genomic and epigenomic changes stabilize Arabidopsis allopolyploids.</title>
        <authorList>
            <person name="Chen Z."/>
        </authorList>
    </citation>
    <scope>NUCLEOTIDE SEQUENCE [LARGE SCALE GENOMIC DNA]</scope>
    <source>
        <strain evidence="4">As9502</strain>
        <tissue evidence="4">Leaf</tissue>
    </source>
</reference>
<evidence type="ECO:0000313" key="5">
    <source>
        <dbReference type="Proteomes" id="UP000694251"/>
    </source>
</evidence>
<dbReference type="EMBL" id="JAEFBJ010000109">
    <property type="protein sequence ID" value="KAG7530155.1"/>
    <property type="molecule type" value="Genomic_DNA"/>
</dbReference>
<dbReference type="AlphaFoldDB" id="A0A8T1XBD6"/>
<evidence type="ECO:0000256" key="2">
    <source>
        <dbReference type="SAM" id="MobiDB-lite"/>
    </source>
</evidence>
<dbReference type="Pfam" id="PF03732">
    <property type="entry name" value="Retrotrans_gag"/>
    <property type="match status" value="1"/>
</dbReference>
<name>A0A8T1XBD6_ARASU</name>
<feature type="compositionally biased region" description="Polar residues" evidence="2">
    <location>
        <begin position="226"/>
        <end position="236"/>
    </location>
</feature>
<feature type="region of interest" description="Disordered" evidence="2">
    <location>
        <begin position="568"/>
        <end position="596"/>
    </location>
</feature>
<accession>A0A8T1XBD6</accession>
<sequence length="776" mass="88859">MEDPLDHLDEFDRICSLTKINGVSEGGFKIRLFPFSLGDKAHQWEKSLPQGSITSWNDCKKAFLAKFFSNSRIARLRNDISGFTQTNNETFCEAWERFKGYQTQCPHHGFSKASLLSTLYKGVLPKIRMLLDTASNGNFLNKDIEEGWELVENLAQSDGNYNEDYDRSIRTSSNSDEKHRREMKAMNDKLDKLLLVPYNQDQGYVPKKQYQGNYQQQLPPPGFAQHHQQPVSTTPDSDLKNILQYMEGQTASTSTPKVTGLPGKSIQNPKEYATAHAITIYHDRELPTRHVSNLITEDSDVQDREASTQIEILVVGLDHSVGSCFQTQCNLDEKAAIIERMVKRFKPAPLPSRALPWKFRKAWIEKYNSLVEKQLDEMEEVMPLTEVLNLIPDPHKDVRNSILKRIKMYKDSKDECEANPSRATVKRSVQEKLEDPGTFTLRCSIGQFVFSNFLCDLGASVSLIPLSVARKLEFTQYRPCDLTLILIDRSSRKPFGLLKDLLVMINGVEVPTDIVVLEMEVEPKDPLILGRPFLASVGAMIDVKDGRISLNLGKHIKLQFDINETSQRTTVEEKIRTQPQPSNSITRPSTTSTPDLRELKKKYDEQEETIEKLAQTLEELKSKLDQMRDKAKPKCGIDTIPRKKFTSRWSEEIDYPPKEKEAYFEERRIEYSTTHLSREDAEYDDEIREDSSLEPIFFLMSRMMQSRLLHVSNSLDRGAGRNRRREVEYHQSGAGRDEGAEVEYPQGGAETQHGDSSMAWEQSHAAIDDQIRSFFH</sequence>
<feature type="compositionally biased region" description="Basic and acidic residues" evidence="2">
    <location>
        <begin position="725"/>
        <end position="739"/>
    </location>
</feature>
<feature type="coiled-coil region" evidence="1">
    <location>
        <begin position="596"/>
        <end position="630"/>
    </location>
</feature>
<evidence type="ECO:0000313" key="4">
    <source>
        <dbReference type="EMBL" id="KAG7530155.1"/>
    </source>
</evidence>
<feature type="region of interest" description="Disordered" evidence="2">
    <location>
        <begin position="213"/>
        <end position="236"/>
    </location>
</feature>
<keyword evidence="5" id="KW-1185">Reference proteome</keyword>
<comment type="caution">
    <text evidence="4">The sequence shown here is derived from an EMBL/GenBank/DDBJ whole genome shotgun (WGS) entry which is preliminary data.</text>
</comment>
<feature type="compositionally biased region" description="Polar residues" evidence="2">
    <location>
        <begin position="577"/>
        <end position="594"/>
    </location>
</feature>
<proteinExistence type="predicted"/>
<keyword evidence="1" id="KW-0175">Coiled coil</keyword>
<dbReference type="InterPro" id="IPR005162">
    <property type="entry name" value="Retrotrans_gag_dom"/>
</dbReference>
<gene>
    <name evidence="4" type="ORF">ISN44_Un109g000160</name>
</gene>
<dbReference type="PANTHER" id="PTHR33067">
    <property type="entry name" value="RNA-DIRECTED DNA POLYMERASE-RELATED"/>
    <property type="match status" value="1"/>
</dbReference>
<feature type="domain" description="Retrotransposon gag" evidence="3">
    <location>
        <begin position="31"/>
        <end position="123"/>
    </location>
</feature>
<evidence type="ECO:0000259" key="3">
    <source>
        <dbReference type="Pfam" id="PF03732"/>
    </source>
</evidence>